<accession>A0A512DAN8</accession>
<feature type="region of interest" description="Disordered" evidence="1">
    <location>
        <begin position="72"/>
        <end position="95"/>
    </location>
</feature>
<evidence type="ECO:0000313" key="3">
    <source>
        <dbReference type="Proteomes" id="UP000321181"/>
    </source>
</evidence>
<organism evidence="2 3">
    <name type="scientific">Cellulomonas aerilata</name>
    <dbReference type="NCBI Taxonomy" id="515326"/>
    <lineage>
        <taxon>Bacteria</taxon>
        <taxon>Bacillati</taxon>
        <taxon>Actinomycetota</taxon>
        <taxon>Actinomycetes</taxon>
        <taxon>Micrococcales</taxon>
        <taxon>Cellulomonadaceae</taxon>
        <taxon>Cellulomonas</taxon>
    </lineage>
</organism>
<keyword evidence="3" id="KW-1185">Reference proteome</keyword>
<dbReference type="Proteomes" id="UP000321181">
    <property type="component" value="Unassembled WGS sequence"/>
</dbReference>
<evidence type="ECO:0000313" key="2">
    <source>
        <dbReference type="EMBL" id="GEO33551.1"/>
    </source>
</evidence>
<evidence type="ECO:0000256" key="1">
    <source>
        <dbReference type="SAM" id="MobiDB-lite"/>
    </source>
</evidence>
<reference evidence="2 3" key="1">
    <citation type="submission" date="2019-07" db="EMBL/GenBank/DDBJ databases">
        <title>Whole genome shotgun sequence of Cellulomonas aerilata NBRC 106308.</title>
        <authorList>
            <person name="Hosoyama A."/>
            <person name="Uohara A."/>
            <person name="Ohji S."/>
            <person name="Ichikawa N."/>
        </authorList>
    </citation>
    <scope>NUCLEOTIDE SEQUENCE [LARGE SCALE GENOMIC DNA]</scope>
    <source>
        <strain evidence="2 3">NBRC 106308</strain>
    </source>
</reference>
<dbReference type="AlphaFoldDB" id="A0A512DAN8"/>
<dbReference type="EMBL" id="BJYY01000010">
    <property type="protein sequence ID" value="GEO33551.1"/>
    <property type="molecule type" value="Genomic_DNA"/>
</dbReference>
<proteinExistence type="predicted"/>
<protein>
    <submittedName>
        <fullName evidence="2">Uncharacterized protein</fullName>
    </submittedName>
</protein>
<comment type="caution">
    <text evidence="2">The sequence shown here is derived from an EMBL/GenBank/DDBJ whole genome shotgun (WGS) entry which is preliminary data.</text>
</comment>
<name>A0A512DAN8_9CELL</name>
<feature type="region of interest" description="Disordered" evidence="1">
    <location>
        <begin position="14"/>
        <end position="49"/>
    </location>
</feature>
<gene>
    <name evidence="2" type="ORF">CAE01nite_12760</name>
</gene>
<sequence>MGIDWERHAATAAEALQRPAKRPDEEYTSVGWLDAGTARQPRGSITPAFPDSYAAAVQDMPCTSDWRKRTAGSCRVSSTPGDAVGRRGLACAHRR</sequence>